<dbReference type="Proteomes" id="UP000235388">
    <property type="component" value="Unassembled WGS sequence"/>
</dbReference>
<dbReference type="AlphaFoldDB" id="A0A2N5VTL7"/>
<proteinExistence type="predicted"/>
<keyword evidence="2" id="KW-1185">Reference proteome</keyword>
<protein>
    <submittedName>
        <fullName evidence="1">Uncharacterized protein</fullName>
    </submittedName>
</protein>
<dbReference type="EMBL" id="PGCJ01000064">
    <property type="protein sequence ID" value="PLW53326.1"/>
    <property type="molecule type" value="Genomic_DNA"/>
</dbReference>
<evidence type="ECO:0000313" key="2">
    <source>
        <dbReference type="Proteomes" id="UP000235388"/>
    </source>
</evidence>
<sequence>MLEALWAADARERFHLYPFPPSSSPLPLYFGSTRLPSHLAFPPDLPLFTPGAATRTPQVGRPSLFLVSDPPRVLDP</sequence>
<gene>
    <name evidence="1" type="ORF">PCANC_06159</name>
</gene>
<accession>A0A2N5VTL7</accession>
<name>A0A2N5VTL7_9BASI</name>
<evidence type="ECO:0000313" key="1">
    <source>
        <dbReference type="EMBL" id="PLW53326.1"/>
    </source>
</evidence>
<organism evidence="1 2">
    <name type="scientific">Puccinia coronata f. sp. avenae</name>
    <dbReference type="NCBI Taxonomy" id="200324"/>
    <lineage>
        <taxon>Eukaryota</taxon>
        <taxon>Fungi</taxon>
        <taxon>Dikarya</taxon>
        <taxon>Basidiomycota</taxon>
        <taxon>Pucciniomycotina</taxon>
        <taxon>Pucciniomycetes</taxon>
        <taxon>Pucciniales</taxon>
        <taxon>Pucciniaceae</taxon>
        <taxon>Puccinia</taxon>
    </lineage>
</organism>
<reference evidence="1 2" key="1">
    <citation type="submission" date="2017-11" db="EMBL/GenBank/DDBJ databases">
        <title>De novo assembly and phasing of dikaryotic genomes from two isolates of Puccinia coronata f. sp. avenae, the causal agent of oat crown rust.</title>
        <authorList>
            <person name="Miller M.E."/>
            <person name="Zhang Y."/>
            <person name="Omidvar V."/>
            <person name="Sperschneider J."/>
            <person name="Schwessinger B."/>
            <person name="Raley C."/>
            <person name="Palmer J.M."/>
            <person name="Garnica D."/>
            <person name="Upadhyaya N."/>
            <person name="Rathjen J."/>
            <person name="Taylor J.M."/>
            <person name="Park R.F."/>
            <person name="Dodds P.N."/>
            <person name="Hirsch C.D."/>
            <person name="Kianian S.F."/>
            <person name="Figueroa M."/>
        </authorList>
    </citation>
    <scope>NUCLEOTIDE SEQUENCE [LARGE SCALE GENOMIC DNA]</scope>
    <source>
        <strain evidence="1">12NC29</strain>
    </source>
</reference>
<comment type="caution">
    <text evidence="1">The sequence shown here is derived from an EMBL/GenBank/DDBJ whole genome shotgun (WGS) entry which is preliminary data.</text>
</comment>